<dbReference type="InParanoid" id="A0A2K3DMD2"/>
<keyword evidence="3" id="KW-1185">Reference proteome</keyword>
<evidence type="ECO:0008006" key="4">
    <source>
        <dbReference type="Google" id="ProtNLM"/>
    </source>
</evidence>
<dbReference type="KEGG" id="cre:CHLRE_06g256900v5"/>
<proteinExistence type="predicted"/>
<dbReference type="AlphaFoldDB" id="A0A2K3DMD2"/>
<feature type="compositionally biased region" description="Low complexity" evidence="1">
    <location>
        <begin position="36"/>
        <end position="47"/>
    </location>
</feature>
<gene>
    <name evidence="2" type="ORF">CHLRE_06g256900v5</name>
</gene>
<name>A0A2K3DMD2_CHLRE</name>
<dbReference type="PaxDb" id="3055-EDO95856"/>
<dbReference type="EMBL" id="CM008967">
    <property type="protein sequence ID" value="PNW81706.1"/>
    <property type="molecule type" value="Genomic_DNA"/>
</dbReference>
<dbReference type="OrthoDB" id="546371at2759"/>
<accession>A0A2K3DMD2</accession>
<dbReference type="Proteomes" id="UP000006906">
    <property type="component" value="Chromosome 6"/>
</dbReference>
<organism evidence="2 3">
    <name type="scientific">Chlamydomonas reinhardtii</name>
    <name type="common">Chlamydomonas smithii</name>
    <dbReference type="NCBI Taxonomy" id="3055"/>
    <lineage>
        <taxon>Eukaryota</taxon>
        <taxon>Viridiplantae</taxon>
        <taxon>Chlorophyta</taxon>
        <taxon>core chlorophytes</taxon>
        <taxon>Chlorophyceae</taxon>
        <taxon>CS clade</taxon>
        <taxon>Chlamydomonadales</taxon>
        <taxon>Chlamydomonadaceae</taxon>
        <taxon>Chlamydomonas</taxon>
    </lineage>
</organism>
<dbReference type="Gramene" id="PNW81706">
    <property type="protein sequence ID" value="PNW81706"/>
    <property type="gene ID" value="CHLRE_06g256900v5"/>
</dbReference>
<dbReference type="RefSeq" id="XP_042923424.1">
    <property type="nucleotide sequence ID" value="XM_043062718.1"/>
</dbReference>
<protein>
    <recommendedName>
        <fullName evidence="4">SAND domain-containing protein</fullName>
    </recommendedName>
</protein>
<dbReference type="GeneID" id="5728442"/>
<evidence type="ECO:0000313" key="2">
    <source>
        <dbReference type="EMBL" id="PNW81706.1"/>
    </source>
</evidence>
<sequence>MLLSRQALSSSRVAPARRTSAIVRSKQQCVVAARQVARPAAPRNSAPSPGPLDDGSNLVLPTFQELFPTKFMVTCEDRTAELDPKAQRVVCCCAECEEKQPDFAQRVPMTFSAWEKHCGSKNKKWHTSLKVVPGSGLEAVPADNRPVSICAWLAGKKLKVGKFARAGIVGRLQGPGAVVLFRVAWRRGSCRRCILLR</sequence>
<feature type="region of interest" description="Disordered" evidence="1">
    <location>
        <begin position="36"/>
        <end position="56"/>
    </location>
</feature>
<evidence type="ECO:0000313" key="3">
    <source>
        <dbReference type="Proteomes" id="UP000006906"/>
    </source>
</evidence>
<evidence type="ECO:0000256" key="1">
    <source>
        <dbReference type="SAM" id="MobiDB-lite"/>
    </source>
</evidence>
<reference evidence="2 3" key="1">
    <citation type="journal article" date="2007" name="Science">
        <title>The Chlamydomonas genome reveals the evolution of key animal and plant functions.</title>
        <authorList>
            <person name="Merchant S.S."/>
            <person name="Prochnik S.E."/>
            <person name="Vallon O."/>
            <person name="Harris E.H."/>
            <person name="Karpowicz S.J."/>
            <person name="Witman G.B."/>
            <person name="Terry A."/>
            <person name="Salamov A."/>
            <person name="Fritz-Laylin L.K."/>
            <person name="Marechal-Drouard L."/>
            <person name="Marshall W.F."/>
            <person name="Qu L.H."/>
            <person name="Nelson D.R."/>
            <person name="Sanderfoot A.A."/>
            <person name="Spalding M.H."/>
            <person name="Kapitonov V.V."/>
            <person name="Ren Q."/>
            <person name="Ferris P."/>
            <person name="Lindquist E."/>
            <person name="Shapiro H."/>
            <person name="Lucas S.M."/>
            <person name="Grimwood J."/>
            <person name="Schmutz J."/>
            <person name="Cardol P."/>
            <person name="Cerutti H."/>
            <person name="Chanfreau G."/>
            <person name="Chen C.L."/>
            <person name="Cognat V."/>
            <person name="Croft M.T."/>
            <person name="Dent R."/>
            <person name="Dutcher S."/>
            <person name="Fernandez E."/>
            <person name="Fukuzawa H."/>
            <person name="Gonzalez-Ballester D."/>
            <person name="Gonzalez-Halphen D."/>
            <person name="Hallmann A."/>
            <person name="Hanikenne M."/>
            <person name="Hippler M."/>
            <person name="Inwood W."/>
            <person name="Jabbari K."/>
            <person name="Kalanon M."/>
            <person name="Kuras R."/>
            <person name="Lefebvre P.A."/>
            <person name="Lemaire S.D."/>
            <person name="Lobanov A.V."/>
            <person name="Lohr M."/>
            <person name="Manuell A."/>
            <person name="Meier I."/>
            <person name="Mets L."/>
            <person name="Mittag M."/>
            <person name="Mittelmeier T."/>
            <person name="Moroney J.V."/>
            <person name="Moseley J."/>
            <person name="Napoli C."/>
            <person name="Nedelcu A.M."/>
            <person name="Niyogi K."/>
            <person name="Novoselov S.V."/>
            <person name="Paulsen I.T."/>
            <person name="Pazour G."/>
            <person name="Purton S."/>
            <person name="Ral J.P."/>
            <person name="Riano-Pachon D.M."/>
            <person name="Riekhof W."/>
            <person name="Rymarquis L."/>
            <person name="Schroda M."/>
            <person name="Stern D."/>
            <person name="Umen J."/>
            <person name="Willows R."/>
            <person name="Wilson N."/>
            <person name="Zimmer S.L."/>
            <person name="Allmer J."/>
            <person name="Balk J."/>
            <person name="Bisova K."/>
            <person name="Chen C.J."/>
            <person name="Elias M."/>
            <person name="Gendler K."/>
            <person name="Hauser C."/>
            <person name="Lamb M.R."/>
            <person name="Ledford H."/>
            <person name="Long J.C."/>
            <person name="Minagawa J."/>
            <person name="Page M.D."/>
            <person name="Pan J."/>
            <person name="Pootakham W."/>
            <person name="Roje S."/>
            <person name="Rose A."/>
            <person name="Stahlberg E."/>
            <person name="Terauchi A.M."/>
            <person name="Yang P."/>
            <person name="Ball S."/>
            <person name="Bowler C."/>
            <person name="Dieckmann C.L."/>
            <person name="Gladyshev V.N."/>
            <person name="Green P."/>
            <person name="Jorgensen R."/>
            <person name="Mayfield S."/>
            <person name="Mueller-Roeber B."/>
            <person name="Rajamani S."/>
            <person name="Sayre R.T."/>
            <person name="Brokstein P."/>
            <person name="Dubchak I."/>
            <person name="Goodstein D."/>
            <person name="Hornick L."/>
            <person name="Huang Y.W."/>
            <person name="Jhaveri J."/>
            <person name="Luo Y."/>
            <person name="Martinez D."/>
            <person name="Ngau W.C."/>
            <person name="Otillar B."/>
            <person name="Poliakov A."/>
            <person name="Porter A."/>
            <person name="Szajkowski L."/>
            <person name="Werner G."/>
            <person name="Zhou K."/>
            <person name="Grigoriev I.V."/>
            <person name="Rokhsar D.S."/>
            <person name="Grossman A.R."/>
        </authorList>
    </citation>
    <scope>NUCLEOTIDE SEQUENCE [LARGE SCALE GENOMIC DNA]</scope>
    <source>
        <strain evidence="3">CC-503</strain>
    </source>
</reference>